<accession>A0A5M9JYU4</accession>
<dbReference type="Proteomes" id="UP000322873">
    <property type="component" value="Unassembled WGS sequence"/>
</dbReference>
<dbReference type="EMBL" id="VICG01000003">
    <property type="protein sequence ID" value="KAA8573673.1"/>
    <property type="molecule type" value="Genomic_DNA"/>
</dbReference>
<gene>
    <name evidence="1" type="ORF">EYC84_005251</name>
</gene>
<keyword evidence="2" id="KW-1185">Reference proteome</keyword>
<sequence length="104" mass="11863">MRSRYIHPTYHLILEGASQKVGVGGGGSNERTNALKRVDERRCPFHKRSSFIFHSTSASMLIEWHLQLQLLEKKILQFYNGRSIQSTPPISFLSLIQVVRVNPG</sequence>
<proteinExistence type="predicted"/>
<reference evidence="1 2" key="1">
    <citation type="submission" date="2019-06" db="EMBL/GenBank/DDBJ databases">
        <title>Genome Sequence of the Brown Rot Fungal Pathogen Monilinia fructicola.</title>
        <authorList>
            <person name="De Miccolis Angelini R.M."/>
            <person name="Landi L."/>
            <person name="Abate D."/>
            <person name="Pollastro S."/>
            <person name="Romanazzi G."/>
            <person name="Faretra F."/>
        </authorList>
    </citation>
    <scope>NUCLEOTIDE SEQUENCE [LARGE SCALE GENOMIC DNA]</scope>
    <source>
        <strain evidence="1 2">Mfrc123</strain>
    </source>
</reference>
<protein>
    <submittedName>
        <fullName evidence="1">Uncharacterized protein</fullName>
    </submittedName>
</protein>
<name>A0A5M9JYU4_MONFR</name>
<comment type="caution">
    <text evidence="1">The sequence shown here is derived from an EMBL/GenBank/DDBJ whole genome shotgun (WGS) entry which is preliminary data.</text>
</comment>
<evidence type="ECO:0000313" key="2">
    <source>
        <dbReference type="Proteomes" id="UP000322873"/>
    </source>
</evidence>
<dbReference type="AlphaFoldDB" id="A0A5M9JYU4"/>
<evidence type="ECO:0000313" key="1">
    <source>
        <dbReference type="EMBL" id="KAA8573673.1"/>
    </source>
</evidence>
<organism evidence="1 2">
    <name type="scientific">Monilinia fructicola</name>
    <name type="common">Brown rot fungus</name>
    <name type="synonym">Ciboria fructicola</name>
    <dbReference type="NCBI Taxonomy" id="38448"/>
    <lineage>
        <taxon>Eukaryota</taxon>
        <taxon>Fungi</taxon>
        <taxon>Dikarya</taxon>
        <taxon>Ascomycota</taxon>
        <taxon>Pezizomycotina</taxon>
        <taxon>Leotiomycetes</taxon>
        <taxon>Helotiales</taxon>
        <taxon>Sclerotiniaceae</taxon>
        <taxon>Monilinia</taxon>
    </lineage>
</organism>